<evidence type="ECO:0008006" key="4">
    <source>
        <dbReference type="Google" id="ProtNLM"/>
    </source>
</evidence>
<dbReference type="Proteomes" id="UP000242849">
    <property type="component" value="Unassembled WGS sequence"/>
</dbReference>
<dbReference type="STRING" id="53406.SAMN05421553_1200"/>
<evidence type="ECO:0000256" key="1">
    <source>
        <dbReference type="SAM" id="MobiDB-lite"/>
    </source>
</evidence>
<gene>
    <name evidence="2" type="ORF">SAMN05421553_1200</name>
</gene>
<dbReference type="Pfam" id="PF13148">
    <property type="entry name" value="DUF3987"/>
    <property type="match status" value="1"/>
</dbReference>
<sequence length="563" mass="60364">MNAPFMTAMQAPAIEWRTPDVLLTEPPGKAYPTDSLPATMRDAVRATARYVAAPEALAAQCFIAAVAYLAQTRVNAPHVSNPAGMPCSLFQLALADSGDRKSECYRLAFKTITEAERVARDGYAVEAAEFRSMQEGLSAKALKEFLASHTAPFNPRALYTDATFEKIAGDFIQGMPSGAWFTDECGTIFGGHSMKADTVTATLGGLVKLFDNGQAERDRMGADASSGIAYDRRFSVHMMAQEPTVREALNNPLLQGQGFLPRFLMSSAPSIAGTRFISTDSLKTNAYQSAAVQRYWERCKEIALLESFAGIDGAVKPPVIGLTPEGLEVWIAFYNRVEGEMRSLGEYGGPLKPFASRSGELARRLAAGFALFDGEPAISAKTMTAACEVAGHSLGEWARYLGSNAAESSSNREALELLGWLTAHAEARTVTSVLKGGPRKFRSATKARSALSTLVAAGWLVFPGGNQQAFEVNPHSLPEGVANLAKAAKVQAVRAFASGESVANDGELAANKNGEQCLAVEIRHDSPPIRHIETQQNRGHSPHSPNSPLPEPVNSVSADFEEF</sequence>
<reference evidence="3" key="1">
    <citation type="submission" date="2016-10" db="EMBL/GenBank/DDBJ databases">
        <authorList>
            <person name="Varghese N."/>
            <person name="Submissions S."/>
        </authorList>
    </citation>
    <scope>NUCLEOTIDE SEQUENCE [LARGE SCALE GENOMIC DNA]</scope>
    <source>
        <strain evidence="3">DSM 12111</strain>
    </source>
</reference>
<protein>
    <recommendedName>
        <fullName evidence="4">DUF3987 domain-containing protein</fullName>
    </recommendedName>
</protein>
<evidence type="ECO:0000313" key="2">
    <source>
        <dbReference type="EMBL" id="SEC64564.1"/>
    </source>
</evidence>
<organism evidence="2 3">
    <name type="scientific">Pseudomonas anguilliseptica</name>
    <dbReference type="NCBI Taxonomy" id="53406"/>
    <lineage>
        <taxon>Bacteria</taxon>
        <taxon>Pseudomonadati</taxon>
        <taxon>Pseudomonadota</taxon>
        <taxon>Gammaproteobacteria</taxon>
        <taxon>Pseudomonadales</taxon>
        <taxon>Pseudomonadaceae</taxon>
        <taxon>Pseudomonas</taxon>
    </lineage>
</organism>
<dbReference type="AlphaFoldDB" id="A0A1H4U8R0"/>
<evidence type="ECO:0000313" key="3">
    <source>
        <dbReference type="Proteomes" id="UP000242849"/>
    </source>
</evidence>
<accession>A0A1H4U8R0</accession>
<dbReference type="EMBL" id="FNSC01000001">
    <property type="protein sequence ID" value="SEC64564.1"/>
    <property type="molecule type" value="Genomic_DNA"/>
</dbReference>
<proteinExistence type="predicted"/>
<name>A0A1H4U8R0_PSEAG</name>
<feature type="compositionally biased region" description="Polar residues" evidence="1">
    <location>
        <begin position="534"/>
        <end position="544"/>
    </location>
</feature>
<keyword evidence="3" id="KW-1185">Reference proteome</keyword>
<feature type="region of interest" description="Disordered" evidence="1">
    <location>
        <begin position="533"/>
        <end position="563"/>
    </location>
</feature>
<dbReference type="InterPro" id="IPR025048">
    <property type="entry name" value="DUF3987"/>
</dbReference>
<dbReference type="RefSeq" id="WP_090377892.1">
    <property type="nucleotide sequence ID" value="NZ_FNSC01000001.1"/>
</dbReference>
<dbReference type="OrthoDB" id="9067983at2"/>